<protein>
    <submittedName>
        <fullName evidence="2">Uncharacterized protein</fullName>
    </submittedName>
</protein>
<dbReference type="RefSeq" id="WP_142942810.1">
    <property type="nucleotide sequence ID" value="NZ_VIKR01000003.1"/>
</dbReference>
<gene>
    <name evidence="2" type="ORF">FLL45_14695</name>
</gene>
<accession>A0A545TA53</accession>
<evidence type="ECO:0000256" key="1">
    <source>
        <dbReference type="SAM" id="Phobius"/>
    </source>
</evidence>
<comment type="caution">
    <text evidence="2">The sequence shown here is derived from an EMBL/GenBank/DDBJ whole genome shotgun (WGS) entry which is preliminary data.</text>
</comment>
<proteinExistence type="predicted"/>
<name>A0A545TA53_9GAMM</name>
<dbReference type="EMBL" id="VIKR01000003">
    <property type="protein sequence ID" value="TQV74102.1"/>
    <property type="molecule type" value="Genomic_DNA"/>
</dbReference>
<keyword evidence="1" id="KW-0812">Transmembrane</keyword>
<dbReference type="Proteomes" id="UP000317839">
    <property type="component" value="Unassembled WGS sequence"/>
</dbReference>
<keyword evidence="3" id="KW-1185">Reference proteome</keyword>
<evidence type="ECO:0000313" key="2">
    <source>
        <dbReference type="EMBL" id="TQV74102.1"/>
    </source>
</evidence>
<sequence length="98" mass="11146">MLIFIKFIAAIFAMFFIVMAFAAAKVFLDSFKEEDRFGKPASIFNVFVMGNMLSENGRKYLKLFRVSLLSALICAGLFALLIYLNPEYMPETVVVNKK</sequence>
<evidence type="ECO:0000313" key="3">
    <source>
        <dbReference type="Proteomes" id="UP000317839"/>
    </source>
</evidence>
<organism evidence="2 3">
    <name type="scientific">Aliikangiella marina</name>
    <dbReference type="NCBI Taxonomy" id="1712262"/>
    <lineage>
        <taxon>Bacteria</taxon>
        <taxon>Pseudomonadati</taxon>
        <taxon>Pseudomonadota</taxon>
        <taxon>Gammaproteobacteria</taxon>
        <taxon>Oceanospirillales</taxon>
        <taxon>Pleioneaceae</taxon>
        <taxon>Aliikangiella</taxon>
    </lineage>
</organism>
<feature type="transmembrane region" description="Helical" evidence="1">
    <location>
        <begin position="66"/>
        <end position="84"/>
    </location>
</feature>
<keyword evidence="1" id="KW-0472">Membrane</keyword>
<reference evidence="2 3" key="1">
    <citation type="submission" date="2019-06" db="EMBL/GenBank/DDBJ databases">
        <title>Draft genome of Aliikangiella marina GYP-15.</title>
        <authorList>
            <person name="Wang G."/>
        </authorList>
    </citation>
    <scope>NUCLEOTIDE SEQUENCE [LARGE SCALE GENOMIC DNA]</scope>
    <source>
        <strain evidence="2 3">GYP-15</strain>
    </source>
</reference>
<dbReference type="AlphaFoldDB" id="A0A545TA53"/>
<keyword evidence="1" id="KW-1133">Transmembrane helix</keyword>